<proteinExistence type="predicted"/>
<dbReference type="EC" id="1.2.99.2" evidence="4"/>
<protein>
    <submittedName>
        <fullName evidence="4">Carbon monoxide dehydrogenase large chain</fullName>
        <ecNumber evidence="4">1.2.99.2</ecNumber>
    </submittedName>
</protein>
<dbReference type="SMART" id="SM01008">
    <property type="entry name" value="Ald_Xan_dh_C"/>
    <property type="match status" value="1"/>
</dbReference>
<dbReference type="SUPFAM" id="SSF55961">
    <property type="entry name" value="Bet v1-like"/>
    <property type="match status" value="1"/>
</dbReference>
<dbReference type="PANTHER" id="PTHR11908:SF132">
    <property type="entry name" value="ALDEHYDE OXIDASE 1-RELATED"/>
    <property type="match status" value="1"/>
</dbReference>
<organism evidence="4">
    <name type="scientific">hydrothermal vent metagenome</name>
    <dbReference type="NCBI Taxonomy" id="652676"/>
    <lineage>
        <taxon>unclassified sequences</taxon>
        <taxon>metagenomes</taxon>
        <taxon>ecological metagenomes</taxon>
    </lineage>
</organism>
<dbReference type="GO" id="GO:0005506">
    <property type="term" value="F:iron ion binding"/>
    <property type="evidence" value="ECO:0007669"/>
    <property type="project" value="InterPro"/>
</dbReference>
<dbReference type="SUPFAM" id="SSF56003">
    <property type="entry name" value="Molybdenum cofactor-binding domain"/>
    <property type="match status" value="1"/>
</dbReference>
<sequence>MTNRSSENTEAFVGQRILRIEDQTLLRGRGRFVDDMPTYRNTLHAAFVRSPHPHARIDHIDIQDALKSPGVHAVITGDDVWPLTSPLLVGFKNPMDYRGIAHDKVRYVGEPVAVVCATDRYLAEDAAARVRVAYDPLPAVVDPVDATRSDAPLLHEAAGSNVISHREFSHGNTDAAFEAATHTCELDIRYPRNAITPIEGYAVVAEYKSEDTGYDVLSNFQGPFSVHTVMAMALNIKSSKLRHRSPPNSGGSFGSKLTIFPYIVVLCVCARLTGRPVKWIEDRLEHLCASSVAPNRVTHIEAAYRADGTVQALRLKHWDDHGAYLRAPMPAPIYRMHGLSTNGYAIQNVDVINQIIVTNKCPTGAVRGFGGPQLYFAIERMMHKIATLLQLDPLKVMQRNLIQPQDFPYRTPAGSLLDSGNYQKVIEDATQQGDIADLLQRRAERRAQGKIYGIGYASAVEPSQSNMGYISTLKTHEERERAGPKDGAVASCTVSVDALGSVSVIGDSTPQGQGHQTALTQIVADELGISMDDIAVNLETDTQKDNWSIAAGNYSCRFAPASASAAKEAAVKVRQKMTRIASSQMNVPAADLEFKDGWIQSQSNPDNRLEFRRIGGLAHWSPSSLPDDMEPAVRETAHWSGPELTPTTANDEINTSLAYGFAFDFCGVEIDPDTGRVIIDKYVTAHDCGTIINPGLAEGQIRGSFASAIGATLYEEFVYSGDGSFLSGTFADYLIATPTEAVDPVLVHTEQTPSPYTRLGAKGIGEGNQYTTPVCIANAVADALGRESIELPLVPSKVFEWIHAEEETPPPKQTVEQVKWDDSGTISSGGALEINADANSIWSVLVDPDRLARVFPGCRSLLLTSDNVYQGVVDLGVGPVSGTFDAFVELSDLDPPHTMTLTGKVIGPLGTSRGVGIIKMIDAGKSTKIEYSYQIGLSGTIASVGGRLISGAARVLINRFFAALVVEMNPDVSQDQKKHSWFSRFWSGRSRNP</sequence>
<evidence type="ECO:0000256" key="1">
    <source>
        <dbReference type="ARBA" id="ARBA00022505"/>
    </source>
</evidence>
<gene>
    <name evidence="4" type="ORF">MGWOODY_XGa2566</name>
</gene>
<name>A0A160TSW3_9ZZZZ</name>
<evidence type="ECO:0000313" key="4">
    <source>
        <dbReference type="EMBL" id="CUS52414.1"/>
    </source>
</evidence>
<keyword evidence="1" id="KW-0500">Molybdenum</keyword>
<feature type="domain" description="Aldehyde oxidase/xanthine dehydrogenase a/b hammerhead" evidence="3">
    <location>
        <begin position="27"/>
        <end position="138"/>
    </location>
</feature>
<keyword evidence="2 4" id="KW-0560">Oxidoreductase</keyword>
<dbReference type="CDD" id="cd05018">
    <property type="entry name" value="CoxG"/>
    <property type="match status" value="1"/>
</dbReference>
<evidence type="ECO:0000259" key="3">
    <source>
        <dbReference type="SMART" id="SM01008"/>
    </source>
</evidence>
<evidence type="ECO:0000256" key="2">
    <source>
        <dbReference type="ARBA" id="ARBA00023002"/>
    </source>
</evidence>
<dbReference type="Gene3D" id="3.30.365.10">
    <property type="entry name" value="Aldehyde oxidase/xanthine dehydrogenase, molybdopterin binding domain"/>
    <property type="match status" value="4"/>
</dbReference>
<dbReference type="InterPro" id="IPR016208">
    <property type="entry name" value="Ald_Oxase/xanthine_DH-like"/>
</dbReference>
<dbReference type="InterPro" id="IPR023393">
    <property type="entry name" value="START-like_dom_sf"/>
</dbReference>
<dbReference type="InterPro" id="IPR037165">
    <property type="entry name" value="AldOxase/xan_DH_Mopterin-bd_sf"/>
</dbReference>
<dbReference type="EMBL" id="CZRL01000082">
    <property type="protein sequence ID" value="CUS52414.1"/>
    <property type="molecule type" value="Genomic_DNA"/>
</dbReference>
<dbReference type="InterPro" id="IPR008274">
    <property type="entry name" value="AldOxase/xan_DH_MoCoBD1"/>
</dbReference>
<dbReference type="InterPro" id="IPR046867">
    <property type="entry name" value="AldOxase/xan_DH_MoCoBD2"/>
</dbReference>
<dbReference type="Pfam" id="PF06240">
    <property type="entry name" value="COXG"/>
    <property type="match status" value="1"/>
</dbReference>
<reference evidence="4" key="1">
    <citation type="submission" date="2015-10" db="EMBL/GenBank/DDBJ databases">
        <authorList>
            <person name="Gilbert D.G."/>
        </authorList>
    </citation>
    <scope>NUCLEOTIDE SEQUENCE</scope>
</reference>
<dbReference type="InterPro" id="IPR010419">
    <property type="entry name" value="CO_DH_gsu"/>
</dbReference>
<dbReference type="Gene3D" id="3.30.530.20">
    <property type="match status" value="1"/>
</dbReference>
<dbReference type="SUPFAM" id="SSF54665">
    <property type="entry name" value="CO dehydrogenase molybdoprotein N-domain-like"/>
    <property type="match status" value="1"/>
</dbReference>
<dbReference type="Pfam" id="PF20256">
    <property type="entry name" value="MoCoBD_2"/>
    <property type="match status" value="1"/>
</dbReference>
<dbReference type="Pfam" id="PF01315">
    <property type="entry name" value="Ald_Xan_dh_C"/>
    <property type="match status" value="1"/>
</dbReference>
<dbReference type="Pfam" id="PF02738">
    <property type="entry name" value="MoCoBD_1"/>
    <property type="match status" value="1"/>
</dbReference>
<accession>A0A160TSW3</accession>
<dbReference type="InterPro" id="IPR000674">
    <property type="entry name" value="Ald_Oxase/Xan_DH_a/b"/>
</dbReference>
<dbReference type="PANTHER" id="PTHR11908">
    <property type="entry name" value="XANTHINE DEHYDROGENASE"/>
    <property type="match status" value="1"/>
</dbReference>
<dbReference type="GO" id="GO:0016491">
    <property type="term" value="F:oxidoreductase activity"/>
    <property type="evidence" value="ECO:0007669"/>
    <property type="project" value="UniProtKB-KW"/>
</dbReference>
<dbReference type="AlphaFoldDB" id="A0A160TSW3"/>
<dbReference type="InterPro" id="IPR036856">
    <property type="entry name" value="Ald_Oxase/Xan_DH_a/b_sf"/>
</dbReference>
<dbReference type="Gene3D" id="3.90.1170.50">
    <property type="entry name" value="Aldehyde oxidase/xanthine dehydrogenase, a/b hammerhead"/>
    <property type="match status" value="1"/>
</dbReference>